<evidence type="ECO:0000259" key="2">
    <source>
        <dbReference type="Pfam" id="PF13649"/>
    </source>
</evidence>
<dbReference type="Pfam" id="PF13649">
    <property type="entry name" value="Methyltransf_25"/>
    <property type="match status" value="1"/>
</dbReference>
<sequence length="206" mass="23617">MSSYFDRMANDWDKNRLKVERAKITAHKIKEIDFNSYNSCIDFGSGTGLLGVQLKDTFTKIHLADSSTEMLNVARRKLAESKIANVETHHVNRLSDLTSKHSAIVTLMALHHIDNVKDFFVEAYGLLEQKGTLIIADLYEEDGSFHKHDLSFKGHNGFDVQVLSNVAESAGFKVEKLEQYYEIWKENFDGKKVSYPLFMFVAKRFE</sequence>
<evidence type="ECO:0000256" key="1">
    <source>
        <dbReference type="ARBA" id="ARBA00022679"/>
    </source>
</evidence>
<dbReference type="GO" id="GO:0032259">
    <property type="term" value="P:methylation"/>
    <property type="evidence" value="ECO:0007669"/>
    <property type="project" value="UniProtKB-KW"/>
</dbReference>
<keyword evidence="3" id="KW-0489">Methyltransferase</keyword>
<organism evidence="3 4">
    <name type="scientific">Celerinatantimonas yamalensis</name>
    <dbReference type="NCBI Taxonomy" id="559956"/>
    <lineage>
        <taxon>Bacteria</taxon>
        <taxon>Pseudomonadati</taxon>
        <taxon>Pseudomonadota</taxon>
        <taxon>Gammaproteobacteria</taxon>
        <taxon>Celerinatantimonadaceae</taxon>
        <taxon>Celerinatantimonas</taxon>
    </lineage>
</organism>
<dbReference type="InterPro" id="IPR029063">
    <property type="entry name" value="SAM-dependent_MTases_sf"/>
</dbReference>
<dbReference type="EMBL" id="JBEQCT010000003">
    <property type="protein sequence ID" value="MFM2485200.1"/>
    <property type="molecule type" value="Genomic_DNA"/>
</dbReference>
<dbReference type="InterPro" id="IPR041698">
    <property type="entry name" value="Methyltransf_25"/>
</dbReference>
<feature type="domain" description="Methyltransferase" evidence="2">
    <location>
        <begin position="41"/>
        <end position="131"/>
    </location>
</feature>
<dbReference type="SUPFAM" id="SSF53335">
    <property type="entry name" value="S-adenosyl-L-methionine-dependent methyltransferases"/>
    <property type="match status" value="1"/>
</dbReference>
<dbReference type="RefSeq" id="WP_408623411.1">
    <property type="nucleotide sequence ID" value="NZ_JBEQCT010000003.1"/>
</dbReference>
<dbReference type="Gene3D" id="3.40.50.150">
    <property type="entry name" value="Vaccinia Virus protein VP39"/>
    <property type="match status" value="1"/>
</dbReference>
<reference evidence="3 4" key="1">
    <citation type="journal article" date="2013" name="Int. J. Syst. Evol. Microbiol.">
        <title>Celerinatantimonas yamalensis sp. nov., a cold-adapted diazotrophic bacterium from a cold permafrost brine.</title>
        <authorList>
            <person name="Shcherbakova V."/>
            <person name="Chuvilskaya N."/>
            <person name="Rivkina E."/>
            <person name="Demidov N."/>
            <person name="Uchaeva V."/>
            <person name="Suetin S."/>
            <person name="Suzina N."/>
            <person name="Gilichinsky D."/>
        </authorList>
    </citation>
    <scope>NUCLEOTIDE SEQUENCE [LARGE SCALE GENOMIC DNA]</scope>
    <source>
        <strain evidence="3 4">C7</strain>
    </source>
</reference>
<gene>
    <name evidence="3" type="ORF">ABUE30_09010</name>
</gene>
<keyword evidence="4" id="KW-1185">Reference proteome</keyword>
<dbReference type="Proteomes" id="UP001629953">
    <property type="component" value="Unassembled WGS sequence"/>
</dbReference>
<evidence type="ECO:0000313" key="4">
    <source>
        <dbReference type="Proteomes" id="UP001629953"/>
    </source>
</evidence>
<keyword evidence="1 3" id="KW-0808">Transferase</keyword>
<proteinExistence type="predicted"/>
<evidence type="ECO:0000313" key="3">
    <source>
        <dbReference type="EMBL" id="MFM2485200.1"/>
    </source>
</evidence>
<dbReference type="EC" id="2.1.1.-" evidence="3"/>
<accession>A0ABW9G7J1</accession>
<comment type="caution">
    <text evidence="3">The sequence shown here is derived from an EMBL/GenBank/DDBJ whole genome shotgun (WGS) entry which is preliminary data.</text>
</comment>
<protein>
    <submittedName>
        <fullName evidence="3">Class I SAM-dependent methyltransferase</fullName>
        <ecNumber evidence="3">2.1.1.-</ecNumber>
    </submittedName>
</protein>
<dbReference type="GO" id="GO:0008168">
    <property type="term" value="F:methyltransferase activity"/>
    <property type="evidence" value="ECO:0007669"/>
    <property type="project" value="UniProtKB-KW"/>
</dbReference>
<name>A0ABW9G7J1_9GAMM</name>
<dbReference type="PANTHER" id="PTHR43861">
    <property type="entry name" value="TRANS-ACONITATE 2-METHYLTRANSFERASE-RELATED"/>
    <property type="match status" value="1"/>
</dbReference>